<reference evidence="5 6" key="1">
    <citation type="submission" date="2017-02" db="EMBL/GenBank/DDBJ databases">
        <title>The new phylogeny of genus Mycobacterium.</title>
        <authorList>
            <person name="Tortoli E."/>
            <person name="Trovato A."/>
            <person name="Cirillo D.M."/>
        </authorList>
    </citation>
    <scope>NUCLEOTIDE SEQUENCE [LARGE SCALE GENOMIC DNA]</scope>
    <source>
        <strain evidence="5 6">DSM 43992</strain>
    </source>
</reference>
<dbReference type="AlphaFoldDB" id="A0A1X0KKP6"/>
<evidence type="ECO:0000256" key="1">
    <source>
        <dbReference type="ARBA" id="ARBA00023239"/>
    </source>
</evidence>
<dbReference type="PRINTS" id="PR00146">
    <property type="entry name" value="DHPICSNTHASE"/>
</dbReference>
<evidence type="ECO:0000256" key="4">
    <source>
        <dbReference type="SAM" id="MobiDB-lite"/>
    </source>
</evidence>
<dbReference type="GO" id="GO:0008840">
    <property type="term" value="F:4-hydroxy-tetrahydrodipicolinate synthase activity"/>
    <property type="evidence" value="ECO:0007669"/>
    <property type="project" value="TreeGrafter"/>
</dbReference>
<name>A0A1X0KKP6_MYCSC</name>
<protein>
    <submittedName>
        <fullName evidence="5">Aldolase</fullName>
    </submittedName>
</protein>
<evidence type="ECO:0000256" key="3">
    <source>
        <dbReference type="PIRSR" id="PIRSR001365-1"/>
    </source>
</evidence>
<evidence type="ECO:0000256" key="2">
    <source>
        <dbReference type="PIRNR" id="PIRNR001365"/>
    </source>
</evidence>
<dbReference type="InterPro" id="IPR002220">
    <property type="entry name" value="DapA-like"/>
</dbReference>
<evidence type="ECO:0000313" key="6">
    <source>
        <dbReference type="Proteomes" id="UP000192601"/>
    </source>
</evidence>
<dbReference type="PANTHER" id="PTHR12128:SF51">
    <property type="entry name" value="BLL4205 PROTEIN"/>
    <property type="match status" value="1"/>
</dbReference>
<dbReference type="PIRSF" id="PIRSF001365">
    <property type="entry name" value="DHDPS"/>
    <property type="match status" value="1"/>
</dbReference>
<comment type="caution">
    <text evidence="5">The sequence shown here is derived from an EMBL/GenBank/DDBJ whole genome shotgun (WGS) entry which is preliminary data.</text>
</comment>
<gene>
    <name evidence="5" type="ORF">BST44_04200</name>
</gene>
<accession>A0A1X0KKP6</accession>
<proteinExistence type="inferred from homology"/>
<feature type="active site" description="Schiff-base intermediate with substrate" evidence="3">
    <location>
        <position position="177"/>
    </location>
</feature>
<dbReference type="Gene3D" id="3.20.20.70">
    <property type="entry name" value="Aldolase class I"/>
    <property type="match status" value="1"/>
</dbReference>
<feature type="active site" description="Proton donor/acceptor" evidence="3">
    <location>
        <position position="149"/>
    </location>
</feature>
<dbReference type="InterPro" id="IPR013785">
    <property type="entry name" value="Aldolase_TIM"/>
</dbReference>
<dbReference type="EMBL" id="MVIJ01000003">
    <property type="protein sequence ID" value="ORB75698.1"/>
    <property type="molecule type" value="Genomic_DNA"/>
</dbReference>
<dbReference type="SUPFAM" id="SSF51569">
    <property type="entry name" value="Aldolase"/>
    <property type="match status" value="1"/>
</dbReference>
<evidence type="ECO:0000313" key="5">
    <source>
        <dbReference type="EMBL" id="ORB75698.1"/>
    </source>
</evidence>
<keyword evidence="1 2" id="KW-0456">Lyase</keyword>
<dbReference type="Pfam" id="PF00701">
    <property type="entry name" value="DHDPS"/>
    <property type="match status" value="1"/>
</dbReference>
<dbReference type="SMART" id="SM01130">
    <property type="entry name" value="DHDPS"/>
    <property type="match status" value="1"/>
</dbReference>
<comment type="similarity">
    <text evidence="2">Belongs to the DapA family.</text>
</comment>
<organism evidence="5 6">
    <name type="scientific">Mycobacterium scrofulaceum</name>
    <dbReference type="NCBI Taxonomy" id="1783"/>
    <lineage>
        <taxon>Bacteria</taxon>
        <taxon>Bacillati</taxon>
        <taxon>Actinomycetota</taxon>
        <taxon>Actinomycetes</taxon>
        <taxon>Mycobacteriales</taxon>
        <taxon>Mycobacteriaceae</taxon>
        <taxon>Mycobacterium</taxon>
    </lineage>
</organism>
<feature type="region of interest" description="Disordered" evidence="4">
    <location>
        <begin position="289"/>
        <end position="310"/>
    </location>
</feature>
<dbReference type="OrthoDB" id="9778880at2"/>
<dbReference type="Proteomes" id="UP000192601">
    <property type="component" value="Unassembled WGS sequence"/>
</dbReference>
<dbReference type="PANTHER" id="PTHR12128">
    <property type="entry name" value="DIHYDRODIPICOLINATE SYNTHASE"/>
    <property type="match status" value="1"/>
</dbReference>
<sequence length="323" mass="34954">MTMTITRADIRGIVGIVPTPATSDADDWRCLNSVNVAETEKMVEQVVEAGIELVMSTGTFGECASLTHQEWLQFSSCVAETIRGRVPFFAGVTTLNTRDTIARGREAIDVGADGLFVGRPMWLPLDDAGIVRFYRDITEALPGVPVVIYDNPAAFKGKISVEAYRQLADAPEVVATKHAGGPTLEGDIEAFGDKVAVLPLDSDWVRVAKRFPARATACWSGNVACAPSPLAALSRAVLSEDWAQADRISEQVNWALAPQFGGDMSRFMDYSIPVGRGRFRGAGLIDCGPSRPPYTDAPPDMVAGGEETGRRWAELEQKHRGLR</sequence>
<dbReference type="STRING" id="1783.BST44_04200"/>
<keyword evidence="6" id="KW-1185">Reference proteome</keyword>